<dbReference type="GO" id="GO:0009007">
    <property type="term" value="F:site-specific DNA-methyltransferase (adenine-specific) activity"/>
    <property type="evidence" value="ECO:0007669"/>
    <property type="project" value="UniProtKB-EC"/>
</dbReference>
<comment type="similarity">
    <text evidence="1">Belongs to the N(4)/N(6)-methyltransferase family.</text>
</comment>
<dbReference type="PRINTS" id="PR00506">
    <property type="entry name" value="D21N6MTFRASE"/>
</dbReference>
<dbReference type="GO" id="GO:0003677">
    <property type="term" value="F:DNA binding"/>
    <property type="evidence" value="ECO:0007669"/>
    <property type="project" value="InterPro"/>
</dbReference>
<dbReference type="EC" id="2.1.1.72" evidence="2"/>
<dbReference type="STRING" id="343013.SAMN04489707_10482"/>
<dbReference type="Pfam" id="PF01555">
    <property type="entry name" value="N6_N4_Mtase"/>
    <property type="match status" value="1"/>
</dbReference>
<comment type="catalytic activity">
    <reaction evidence="6">
        <text>a 2'-deoxyadenosine in DNA + S-adenosyl-L-methionine = an N(6)-methyl-2'-deoxyadenosine in DNA + S-adenosyl-L-homocysteine + H(+)</text>
        <dbReference type="Rhea" id="RHEA:15197"/>
        <dbReference type="Rhea" id="RHEA-COMP:12418"/>
        <dbReference type="Rhea" id="RHEA-COMP:12419"/>
        <dbReference type="ChEBI" id="CHEBI:15378"/>
        <dbReference type="ChEBI" id="CHEBI:57856"/>
        <dbReference type="ChEBI" id="CHEBI:59789"/>
        <dbReference type="ChEBI" id="CHEBI:90615"/>
        <dbReference type="ChEBI" id="CHEBI:90616"/>
        <dbReference type="EC" id="2.1.1.72"/>
    </reaction>
</comment>
<accession>A0A1I7KE80</accession>
<dbReference type="RefSeq" id="WP_233495107.1">
    <property type="nucleotide sequence ID" value="NZ_CYIG01000053.1"/>
</dbReference>
<evidence type="ECO:0000259" key="7">
    <source>
        <dbReference type="Pfam" id="PF01555"/>
    </source>
</evidence>
<reference evidence="8 9" key="1">
    <citation type="submission" date="2016-10" db="EMBL/GenBank/DDBJ databases">
        <authorList>
            <person name="de Groot N.N."/>
        </authorList>
    </citation>
    <scope>NUCLEOTIDE SEQUENCE [LARGE SCALE GENOMIC DNA]</scope>
    <source>
        <strain evidence="8 9">R-24608</strain>
    </source>
</reference>
<evidence type="ECO:0000256" key="2">
    <source>
        <dbReference type="ARBA" id="ARBA00011900"/>
    </source>
</evidence>
<evidence type="ECO:0000256" key="5">
    <source>
        <dbReference type="ARBA" id="ARBA00022691"/>
    </source>
</evidence>
<dbReference type="GO" id="GO:0032259">
    <property type="term" value="P:methylation"/>
    <property type="evidence" value="ECO:0007669"/>
    <property type="project" value="UniProtKB-KW"/>
</dbReference>
<organism evidence="8 9">
    <name type="scientific">Paenacidovorax caeni</name>
    <dbReference type="NCBI Taxonomy" id="343013"/>
    <lineage>
        <taxon>Bacteria</taxon>
        <taxon>Pseudomonadati</taxon>
        <taxon>Pseudomonadota</taxon>
        <taxon>Betaproteobacteria</taxon>
        <taxon>Burkholderiales</taxon>
        <taxon>Comamonadaceae</taxon>
        <taxon>Paenacidovorax</taxon>
    </lineage>
</organism>
<keyword evidence="5" id="KW-0949">S-adenosyl-L-methionine</keyword>
<dbReference type="PROSITE" id="PS00092">
    <property type="entry name" value="N6_MTASE"/>
    <property type="match status" value="1"/>
</dbReference>
<dbReference type="InterPro" id="IPR002295">
    <property type="entry name" value="N4/N6-MTase_EcoPI_Mod-like"/>
</dbReference>
<feature type="domain" description="DNA methylase N-4/N-6" evidence="7">
    <location>
        <begin position="64"/>
        <end position="391"/>
    </location>
</feature>
<dbReference type="SUPFAM" id="SSF53335">
    <property type="entry name" value="S-adenosyl-L-methionine-dependent methyltransferases"/>
    <property type="match status" value="1"/>
</dbReference>
<evidence type="ECO:0000256" key="6">
    <source>
        <dbReference type="ARBA" id="ARBA00047942"/>
    </source>
</evidence>
<dbReference type="Gene3D" id="3.40.50.150">
    <property type="entry name" value="Vaccinia Virus protein VP39"/>
    <property type="match status" value="1"/>
</dbReference>
<keyword evidence="9" id="KW-1185">Reference proteome</keyword>
<dbReference type="InterPro" id="IPR002941">
    <property type="entry name" value="DNA_methylase_N4/N6"/>
</dbReference>
<dbReference type="Proteomes" id="UP000183656">
    <property type="component" value="Unassembled WGS sequence"/>
</dbReference>
<gene>
    <name evidence="8" type="ORF">SAMN04489707_10482</name>
</gene>
<evidence type="ECO:0000313" key="8">
    <source>
        <dbReference type="EMBL" id="SFU95723.1"/>
    </source>
</evidence>
<dbReference type="GO" id="GO:0008170">
    <property type="term" value="F:N-methyltransferase activity"/>
    <property type="evidence" value="ECO:0007669"/>
    <property type="project" value="InterPro"/>
</dbReference>
<evidence type="ECO:0000313" key="9">
    <source>
        <dbReference type="Proteomes" id="UP000183656"/>
    </source>
</evidence>
<evidence type="ECO:0000256" key="3">
    <source>
        <dbReference type="ARBA" id="ARBA00022603"/>
    </source>
</evidence>
<proteinExistence type="inferred from homology"/>
<keyword evidence="3 8" id="KW-0489">Methyltransferase</keyword>
<dbReference type="AlphaFoldDB" id="A0A1I7KE80"/>
<evidence type="ECO:0000256" key="1">
    <source>
        <dbReference type="ARBA" id="ARBA00006594"/>
    </source>
</evidence>
<dbReference type="InterPro" id="IPR002052">
    <property type="entry name" value="DNA_methylase_N6_adenine_CS"/>
</dbReference>
<evidence type="ECO:0000256" key="4">
    <source>
        <dbReference type="ARBA" id="ARBA00022679"/>
    </source>
</evidence>
<keyword evidence="4 8" id="KW-0808">Transferase</keyword>
<dbReference type="EMBL" id="FPBX01000048">
    <property type="protein sequence ID" value="SFU95723.1"/>
    <property type="molecule type" value="Genomic_DNA"/>
</dbReference>
<sequence length="511" mass="57657">MPTLNWIGKEAVVKHHKDVPFRLLEPVADLSYGPAQGKDSGNLIVQGDNLHALKALLPRYAGQVKCIYIDPPYNTGNEGWVYNDNVNSPEIRRWLGEVVGKEGETLDRHDRWLSMMYPRLVLLKQFLREDGAIFVSIDDNEVATLRLLMDEIFEARNFVGTVIWQKKYAVANDHKTIAPMHDFVLVYQKSANWKRNLLPRGEEKDSQYKYEDLGGIFRPDNYTCAKTAEERPNLYYPVTNPNTGEEIWPKRTRVWAYSQEEHQRHVAEGLIYWGKDGKGKVPAYKRYKHLLRNDGVVPQTLWPHEFAGHTDGSRKELREVLHDIPSVSDFATPKPSLLIQRVLQIATDKESLILDSFAGSGTTAHAVLKQNDEDGGNRRFIMVEMDENIAQDVTRERVKRVAEGYSNAKGQTVEGLGGGFQFCRLSAEPLFDADGQIRSDVKFAQLAEFVWFAETGTGFTGTADSLLGVHEGRAIYLLYNGILKDKSVGGGNVLTGPVFEVLTFPPPAIPR</sequence>
<name>A0A1I7KE80_9BURK</name>
<protein>
    <recommendedName>
        <fullName evidence="2">site-specific DNA-methyltransferase (adenine-specific)</fullName>
        <ecNumber evidence="2">2.1.1.72</ecNumber>
    </recommendedName>
</protein>
<dbReference type="PIRSF" id="PIRSF015855">
    <property type="entry name" value="TypeIII_Mtase_mKpnI"/>
    <property type="match status" value="1"/>
</dbReference>
<dbReference type="InterPro" id="IPR029063">
    <property type="entry name" value="SAM-dependent_MTases_sf"/>
</dbReference>